<keyword evidence="2" id="KW-1185">Reference proteome</keyword>
<evidence type="ECO:0000313" key="1">
    <source>
        <dbReference type="EMBL" id="SCC50709.1"/>
    </source>
</evidence>
<proteinExistence type="predicted"/>
<sequence>MPQQAKGRTNQYALPCGDTGPRLQKQLFEGNIFLLFAHDLLKERF</sequence>
<evidence type="ECO:0000313" key="2">
    <source>
        <dbReference type="Proteomes" id="UP000242818"/>
    </source>
</evidence>
<accession>A0A1C4F3V1</accession>
<dbReference type="AlphaFoldDB" id="A0A1C4F3V1"/>
<gene>
    <name evidence="1" type="ORF">GA0116948_111114</name>
</gene>
<organism evidence="1 2">
    <name type="scientific">Chitinophaga costaii</name>
    <dbReference type="NCBI Taxonomy" id="1335309"/>
    <lineage>
        <taxon>Bacteria</taxon>
        <taxon>Pseudomonadati</taxon>
        <taxon>Bacteroidota</taxon>
        <taxon>Chitinophagia</taxon>
        <taxon>Chitinophagales</taxon>
        <taxon>Chitinophagaceae</taxon>
        <taxon>Chitinophaga</taxon>
    </lineage>
</organism>
<protein>
    <submittedName>
        <fullName evidence="1">Uncharacterized protein</fullName>
    </submittedName>
</protein>
<dbReference type="EMBL" id="FMAR01000011">
    <property type="protein sequence ID" value="SCC50709.1"/>
    <property type="molecule type" value="Genomic_DNA"/>
</dbReference>
<dbReference type="Proteomes" id="UP000242818">
    <property type="component" value="Unassembled WGS sequence"/>
</dbReference>
<name>A0A1C4F3V1_9BACT</name>
<reference evidence="1 2" key="1">
    <citation type="submission" date="2016-08" db="EMBL/GenBank/DDBJ databases">
        <authorList>
            <person name="Seilhamer J.J."/>
        </authorList>
    </citation>
    <scope>NUCLEOTIDE SEQUENCE [LARGE SCALE GENOMIC DNA]</scope>
    <source>
        <strain evidence="1 2">A37T2</strain>
    </source>
</reference>